<reference evidence="1" key="1">
    <citation type="submission" date="2022-03" db="EMBL/GenBank/DDBJ databases">
        <authorList>
            <person name="Alioto T."/>
            <person name="Alioto T."/>
            <person name="Gomez Garrido J."/>
        </authorList>
    </citation>
    <scope>NUCLEOTIDE SEQUENCE</scope>
</reference>
<gene>
    <name evidence="1" type="ORF">PECUL_23A049489</name>
</gene>
<dbReference type="AlphaFoldDB" id="A0AAD1WCJ9"/>
<evidence type="ECO:0000313" key="2">
    <source>
        <dbReference type="Proteomes" id="UP001295444"/>
    </source>
</evidence>
<protein>
    <submittedName>
        <fullName evidence="1">Uncharacterized protein</fullName>
    </submittedName>
</protein>
<dbReference type="EMBL" id="OW240917">
    <property type="protein sequence ID" value="CAH2299623.1"/>
    <property type="molecule type" value="Genomic_DNA"/>
</dbReference>
<dbReference type="Proteomes" id="UP001295444">
    <property type="component" value="Chromosome 06"/>
</dbReference>
<organism evidence="1 2">
    <name type="scientific">Pelobates cultripes</name>
    <name type="common">Western spadefoot toad</name>
    <dbReference type="NCBI Taxonomy" id="61616"/>
    <lineage>
        <taxon>Eukaryota</taxon>
        <taxon>Metazoa</taxon>
        <taxon>Chordata</taxon>
        <taxon>Craniata</taxon>
        <taxon>Vertebrata</taxon>
        <taxon>Euteleostomi</taxon>
        <taxon>Amphibia</taxon>
        <taxon>Batrachia</taxon>
        <taxon>Anura</taxon>
        <taxon>Pelobatoidea</taxon>
        <taxon>Pelobatidae</taxon>
        <taxon>Pelobates</taxon>
    </lineage>
</organism>
<sequence>MSTLQNHSAKKAILLTQHSFHARGNINGKLLTRALQQRLHKSYLSKVTDTQGNTHQLTADIAKAFQQYYASLYGLKLTGVSTTKRQQCVHNNIIYRLTPTMSNTLNAPFTAQELSTAKPPQMVKVQAQTYTPINTTKFFILN</sequence>
<accession>A0AAD1WCJ9</accession>
<keyword evidence="2" id="KW-1185">Reference proteome</keyword>
<proteinExistence type="predicted"/>
<evidence type="ECO:0000313" key="1">
    <source>
        <dbReference type="EMBL" id="CAH2299623.1"/>
    </source>
</evidence>
<name>A0AAD1WCJ9_PELCU</name>